<feature type="compositionally biased region" description="Polar residues" evidence="1">
    <location>
        <begin position="97"/>
        <end position="116"/>
    </location>
</feature>
<gene>
    <name evidence="2" type="ORF">AVEN_261668_1</name>
</gene>
<sequence>MHQNQAQLVKSTHRHKGNEIADTLAEGRQPQEFQASLHSQKFLKKLHSLTLSRCEAGCGTVIETGRSVTTHAKISQQSSCTGPEMHPILPLAHGPSPATSRDSTCPTLQTTADVGK</sequence>
<accession>A0A4Y2DX11</accession>
<feature type="region of interest" description="Disordered" evidence="1">
    <location>
        <begin position="75"/>
        <end position="116"/>
    </location>
</feature>
<evidence type="ECO:0000256" key="1">
    <source>
        <dbReference type="SAM" id="MobiDB-lite"/>
    </source>
</evidence>
<dbReference type="AlphaFoldDB" id="A0A4Y2DX11"/>
<dbReference type="Proteomes" id="UP000499080">
    <property type="component" value="Unassembled WGS sequence"/>
</dbReference>
<evidence type="ECO:0000313" key="3">
    <source>
        <dbReference type="Proteomes" id="UP000499080"/>
    </source>
</evidence>
<keyword evidence="3" id="KW-1185">Reference proteome</keyword>
<dbReference type="EMBL" id="BGPR01000444">
    <property type="protein sequence ID" value="GBM20536.1"/>
    <property type="molecule type" value="Genomic_DNA"/>
</dbReference>
<comment type="caution">
    <text evidence="2">The sequence shown here is derived from an EMBL/GenBank/DDBJ whole genome shotgun (WGS) entry which is preliminary data.</text>
</comment>
<name>A0A4Y2DX11_ARAVE</name>
<evidence type="ECO:0000313" key="2">
    <source>
        <dbReference type="EMBL" id="GBM20536.1"/>
    </source>
</evidence>
<protein>
    <submittedName>
        <fullName evidence="2">Uncharacterized protein</fullName>
    </submittedName>
</protein>
<reference evidence="2 3" key="1">
    <citation type="journal article" date="2019" name="Sci. Rep.">
        <title>Orb-weaving spider Araneus ventricosus genome elucidates the spidroin gene catalogue.</title>
        <authorList>
            <person name="Kono N."/>
            <person name="Nakamura H."/>
            <person name="Ohtoshi R."/>
            <person name="Moran D.A.P."/>
            <person name="Shinohara A."/>
            <person name="Yoshida Y."/>
            <person name="Fujiwara M."/>
            <person name="Mori M."/>
            <person name="Tomita M."/>
            <person name="Arakawa K."/>
        </authorList>
    </citation>
    <scope>NUCLEOTIDE SEQUENCE [LARGE SCALE GENOMIC DNA]</scope>
</reference>
<organism evidence="2 3">
    <name type="scientific">Araneus ventricosus</name>
    <name type="common">Orbweaver spider</name>
    <name type="synonym">Epeira ventricosa</name>
    <dbReference type="NCBI Taxonomy" id="182803"/>
    <lineage>
        <taxon>Eukaryota</taxon>
        <taxon>Metazoa</taxon>
        <taxon>Ecdysozoa</taxon>
        <taxon>Arthropoda</taxon>
        <taxon>Chelicerata</taxon>
        <taxon>Arachnida</taxon>
        <taxon>Araneae</taxon>
        <taxon>Araneomorphae</taxon>
        <taxon>Entelegynae</taxon>
        <taxon>Araneoidea</taxon>
        <taxon>Araneidae</taxon>
        <taxon>Araneus</taxon>
    </lineage>
</organism>
<proteinExistence type="predicted"/>